<accession>A0A6S7LG27</accession>
<evidence type="ECO:0000313" key="1">
    <source>
        <dbReference type="EMBL" id="CAB4031499.1"/>
    </source>
</evidence>
<keyword evidence="2" id="KW-1185">Reference proteome</keyword>
<dbReference type="Proteomes" id="UP001152795">
    <property type="component" value="Unassembled WGS sequence"/>
</dbReference>
<gene>
    <name evidence="1" type="ORF">PACLA_8A024983</name>
</gene>
<comment type="caution">
    <text evidence="1">The sequence shown here is derived from an EMBL/GenBank/DDBJ whole genome shotgun (WGS) entry which is preliminary data.</text>
</comment>
<reference evidence="1" key="1">
    <citation type="submission" date="2020-04" db="EMBL/GenBank/DDBJ databases">
        <authorList>
            <person name="Alioto T."/>
            <person name="Alioto T."/>
            <person name="Gomez Garrido J."/>
        </authorList>
    </citation>
    <scope>NUCLEOTIDE SEQUENCE</scope>
    <source>
        <strain evidence="1">A484AB</strain>
    </source>
</reference>
<dbReference type="AlphaFoldDB" id="A0A6S7LG27"/>
<sequence length="330" mass="38547">MEQPITRRPLKREEIKRVGLTFHCPERVDRIERMCKNANYENIMLTLDYTIPVFDFILVFRHRIPKVNVKLGDGWIGKNAEIRSLRSDNGGEPYGILVILNISDLTPDIRRCWIKNLKNTENTILLGEVEDILCEEEGLSDEDLRTIRRQLNEMGKTLLKRPIKGEAVRMYFDRPAIMDSVKEMLSHANYKDIIFIVEDVLHHGHSLKIVRHRIKLGSGWMGKGYKINWIYGTWGLKGIDITIRMSKYTRRTSIGQCTVGTLKNRISLGDPITVIHGHGRCPWISMEHYMTREYDIEQLNVNDERNEVNRIGSEMQMEQETEEVPWNKID</sequence>
<organism evidence="1 2">
    <name type="scientific">Paramuricea clavata</name>
    <name type="common">Red gorgonian</name>
    <name type="synonym">Violescent sea-whip</name>
    <dbReference type="NCBI Taxonomy" id="317549"/>
    <lineage>
        <taxon>Eukaryota</taxon>
        <taxon>Metazoa</taxon>
        <taxon>Cnidaria</taxon>
        <taxon>Anthozoa</taxon>
        <taxon>Octocorallia</taxon>
        <taxon>Malacalcyonacea</taxon>
        <taxon>Plexauridae</taxon>
        <taxon>Paramuricea</taxon>
    </lineage>
</organism>
<protein>
    <submittedName>
        <fullName evidence="1">Uncharacterized protein</fullName>
    </submittedName>
</protein>
<dbReference type="EMBL" id="CACRXK020017677">
    <property type="protein sequence ID" value="CAB4031499.1"/>
    <property type="molecule type" value="Genomic_DNA"/>
</dbReference>
<name>A0A6S7LG27_PARCT</name>
<proteinExistence type="predicted"/>
<evidence type="ECO:0000313" key="2">
    <source>
        <dbReference type="Proteomes" id="UP001152795"/>
    </source>
</evidence>